<comment type="similarity">
    <text evidence="12 13">Belongs to the DnaG primase family.</text>
</comment>
<dbReference type="Pfam" id="PF13155">
    <property type="entry name" value="Toprim_2"/>
    <property type="match status" value="1"/>
</dbReference>
<dbReference type="CDD" id="cd03364">
    <property type="entry name" value="TOPRIM_DnaG_primases"/>
    <property type="match status" value="1"/>
</dbReference>
<comment type="function">
    <text evidence="12 13">RNA polymerase that catalyzes the synthesis of short RNA molecules used as primers for DNA polymerase during DNA replication.</text>
</comment>
<evidence type="ECO:0000256" key="13">
    <source>
        <dbReference type="PIRNR" id="PIRNR002811"/>
    </source>
</evidence>
<dbReference type="EMBL" id="LJOD01000001">
    <property type="protein sequence ID" value="KPE53061.1"/>
    <property type="molecule type" value="Genomic_DNA"/>
</dbReference>
<dbReference type="InterPro" id="IPR019475">
    <property type="entry name" value="DNA_primase_DnaB-bd"/>
</dbReference>
<dbReference type="EC" id="2.7.7.101" evidence="12"/>
<comment type="subunit">
    <text evidence="12">Monomer. Interacts with DnaB.</text>
</comment>
<evidence type="ECO:0000256" key="5">
    <source>
        <dbReference type="ARBA" id="ARBA00022705"/>
    </source>
</evidence>
<comment type="caution">
    <text evidence="12">Lacks conserved residue(s) required for the propagation of feature annotation.</text>
</comment>
<comment type="catalytic activity">
    <reaction evidence="12">
        <text>ssDNA + n NTP = ssDNA/pppN(pN)n-1 hybrid + (n-1) diphosphate.</text>
        <dbReference type="EC" id="2.7.7.101"/>
    </reaction>
</comment>
<evidence type="ECO:0000256" key="7">
    <source>
        <dbReference type="ARBA" id="ARBA00022771"/>
    </source>
</evidence>
<dbReference type="Pfam" id="PF10410">
    <property type="entry name" value="DnaB_bind"/>
    <property type="match status" value="1"/>
</dbReference>
<dbReference type="Gene3D" id="3.40.1360.10">
    <property type="match status" value="1"/>
</dbReference>
<dbReference type="AlphaFoldDB" id="A0A0N0IYD9"/>
<keyword evidence="10 12" id="KW-0238">DNA-binding</keyword>
<dbReference type="PROSITE" id="PS50880">
    <property type="entry name" value="TOPRIM"/>
    <property type="match status" value="1"/>
</dbReference>
<dbReference type="PATRIC" id="fig|253.9.peg.739"/>
<dbReference type="InterPro" id="IPR036977">
    <property type="entry name" value="DNA_primase_Znf_CHC2"/>
</dbReference>
<dbReference type="GO" id="GO:0006269">
    <property type="term" value="P:DNA replication, synthesis of primer"/>
    <property type="evidence" value="ECO:0007669"/>
    <property type="project" value="UniProtKB-UniRule"/>
</dbReference>
<keyword evidence="4 12" id="KW-0548">Nucleotidyltransferase</keyword>
<evidence type="ECO:0000256" key="6">
    <source>
        <dbReference type="ARBA" id="ARBA00022723"/>
    </source>
</evidence>
<dbReference type="SMART" id="SM00400">
    <property type="entry name" value="ZnF_CHCC"/>
    <property type="match status" value="1"/>
</dbReference>
<evidence type="ECO:0000256" key="11">
    <source>
        <dbReference type="ARBA" id="ARBA00023163"/>
    </source>
</evidence>
<dbReference type="GO" id="GO:1990077">
    <property type="term" value="C:primosome complex"/>
    <property type="evidence" value="ECO:0007669"/>
    <property type="project" value="UniProtKB-KW"/>
</dbReference>
<dbReference type="Gene3D" id="3.90.580.10">
    <property type="entry name" value="Zinc finger, CHC2-type domain"/>
    <property type="match status" value="1"/>
</dbReference>
<reference evidence="16" key="2">
    <citation type="submission" date="2015-09" db="EMBL/GenBank/DDBJ databases">
        <title>Draft genome sequence of a multidrug-resistant Chryseobacterium indologenes isolate from Malaysia.</title>
        <authorList>
            <person name="Yu C.Y."/>
            <person name="Ang G.Y."/>
            <person name="Chan K.-G."/>
        </authorList>
    </citation>
    <scope>NUCLEOTIDE SEQUENCE [LARGE SCALE GENOMIC DNA]</scope>
    <source>
        <strain evidence="16">CI_885</strain>
    </source>
</reference>
<dbReference type="SUPFAM" id="SSF57783">
    <property type="entry name" value="Zinc beta-ribbon"/>
    <property type="match status" value="1"/>
</dbReference>
<dbReference type="FunFam" id="3.90.580.10:FF:000001">
    <property type="entry name" value="DNA primase"/>
    <property type="match status" value="1"/>
</dbReference>
<comment type="cofactor">
    <cofactor evidence="13">
        <name>Zn(2+)</name>
        <dbReference type="ChEBI" id="CHEBI:29105"/>
    </cofactor>
    <text evidence="13">Binds 1 zinc ion per monomer.</text>
</comment>
<keyword evidence="9" id="KW-0460">Magnesium</keyword>
<dbReference type="InterPro" id="IPR034151">
    <property type="entry name" value="TOPRIM_DnaG_bac"/>
</dbReference>
<dbReference type="NCBIfam" id="TIGR01391">
    <property type="entry name" value="dnaG"/>
    <property type="match status" value="1"/>
</dbReference>
<reference evidence="15 16" key="1">
    <citation type="journal article" date="2015" name="Genom Data">
        <title>Draft genome sequence of a multidrug-resistant Chryseobacterium indologenes isolate from Malaysia.</title>
        <authorList>
            <person name="Yu C.Y."/>
            <person name="Ang G.Y."/>
            <person name="Cheng H.J."/>
            <person name="Cheong Y.M."/>
            <person name="Yin W.F."/>
            <person name="Chan K.G."/>
        </authorList>
    </citation>
    <scope>NUCLEOTIDE SEQUENCE [LARGE SCALE GENOMIC DNA]</scope>
    <source>
        <strain evidence="15 16">CI_885</strain>
    </source>
</reference>
<name>A0A0N0IYD9_CHRID</name>
<dbReference type="GO" id="GO:0003677">
    <property type="term" value="F:DNA binding"/>
    <property type="evidence" value="ECO:0007669"/>
    <property type="project" value="UniProtKB-KW"/>
</dbReference>
<dbReference type="RefSeq" id="WP_062696638.1">
    <property type="nucleotide sequence ID" value="NZ_LJOD01000001.1"/>
</dbReference>
<organism evidence="15 16">
    <name type="scientific">Chryseobacterium indologenes</name>
    <name type="common">Flavobacterium indologenes</name>
    <dbReference type="NCBI Taxonomy" id="253"/>
    <lineage>
        <taxon>Bacteria</taxon>
        <taxon>Pseudomonadati</taxon>
        <taxon>Bacteroidota</taxon>
        <taxon>Flavobacteriia</taxon>
        <taxon>Flavobacteriales</taxon>
        <taxon>Weeksellaceae</taxon>
        <taxon>Chryseobacterium group</taxon>
        <taxon>Chryseobacterium</taxon>
    </lineage>
</organism>
<dbReference type="InterPro" id="IPR030846">
    <property type="entry name" value="DnaG_bac"/>
</dbReference>
<keyword evidence="2 12" id="KW-0639">Primosome</keyword>
<dbReference type="GO" id="GO:0000428">
    <property type="term" value="C:DNA-directed RNA polymerase complex"/>
    <property type="evidence" value="ECO:0007669"/>
    <property type="project" value="UniProtKB-KW"/>
</dbReference>
<evidence type="ECO:0000256" key="4">
    <source>
        <dbReference type="ARBA" id="ARBA00022695"/>
    </source>
</evidence>
<proteinExistence type="inferred from homology"/>
<evidence type="ECO:0000256" key="10">
    <source>
        <dbReference type="ARBA" id="ARBA00023125"/>
    </source>
</evidence>
<feature type="domain" description="Toprim" evidence="14">
    <location>
        <begin position="263"/>
        <end position="344"/>
    </location>
</feature>
<keyword evidence="5 12" id="KW-0235">DNA replication</keyword>
<dbReference type="InterPro" id="IPR013264">
    <property type="entry name" value="DNAG_N"/>
</dbReference>
<dbReference type="InterPro" id="IPR002694">
    <property type="entry name" value="Znf_CHC2"/>
</dbReference>
<dbReference type="FunFam" id="3.40.1360.10:FF:000002">
    <property type="entry name" value="DNA primase"/>
    <property type="match status" value="1"/>
</dbReference>
<dbReference type="OrthoDB" id="9803773at2"/>
<dbReference type="PANTHER" id="PTHR30313:SF2">
    <property type="entry name" value="DNA PRIMASE"/>
    <property type="match status" value="1"/>
</dbReference>
<keyword evidence="6 13" id="KW-0479">Metal-binding</keyword>
<dbReference type="InterPro" id="IPR006171">
    <property type="entry name" value="TOPRIM_dom"/>
</dbReference>
<protein>
    <recommendedName>
        <fullName evidence="12 13">DNA primase</fullName>
        <ecNumber evidence="12">2.7.7.101</ecNumber>
    </recommendedName>
</protein>
<dbReference type="SMART" id="SM00493">
    <property type="entry name" value="TOPRIM"/>
    <property type="match status" value="1"/>
</dbReference>
<dbReference type="SUPFAM" id="SSF56731">
    <property type="entry name" value="DNA primase core"/>
    <property type="match status" value="1"/>
</dbReference>
<evidence type="ECO:0000313" key="16">
    <source>
        <dbReference type="Proteomes" id="UP000037953"/>
    </source>
</evidence>
<keyword evidence="1 12" id="KW-0240">DNA-directed RNA polymerase</keyword>
<evidence type="ECO:0000256" key="9">
    <source>
        <dbReference type="ARBA" id="ARBA00022842"/>
    </source>
</evidence>
<keyword evidence="11 12" id="KW-0804">Transcription</keyword>
<evidence type="ECO:0000256" key="12">
    <source>
        <dbReference type="HAMAP-Rule" id="MF_00974"/>
    </source>
</evidence>
<dbReference type="Gene3D" id="3.90.980.10">
    <property type="entry name" value="DNA primase, catalytic core, N-terminal domain"/>
    <property type="match status" value="1"/>
</dbReference>
<evidence type="ECO:0000256" key="8">
    <source>
        <dbReference type="ARBA" id="ARBA00022833"/>
    </source>
</evidence>
<dbReference type="PIRSF" id="PIRSF002811">
    <property type="entry name" value="DnaG"/>
    <property type="match status" value="1"/>
</dbReference>
<dbReference type="InterPro" id="IPR037068">
    <property type="entry name" value="DNA_primase_core_N_sf"/>
</dbReference>
<dbReference type="GO" id="GO:0005737">
    <property type="term" value="C:cytoplasm"/>
    <property type="evidence" value="ECO:0007669"/>
    <property type="project" value="TreeGrafter"/>
</dbReference>
<evidence type="ECO:0000256" key="2">
    <source>
        <dbReference type="ARBA" id="ARBA00022515"/>
    </source>
</evidence>
<evidence type="ECO:0000259" key="14">
    <source>
        <dbReference type="PROSITE" id="PS50880"/>
    </source>
</evidence>
<dbReference type="GO" id="GO:0003899">
    <property type="term" value="F:DNA-directed RNA polymerase activity"/>
    <property type="evidence" value="ECO:0007669"/>
    <property type="project" value="UniProtKB-UniRule"/>
</dbReference>
<gene>
    <name evidence="12" type="primary">dnaG</name>
    <name evidence="15" type="ORF">AOB46_03485</name>
</gene>
<dbReference type="Proteomes" id="UP000037953">
    <property type="component" value="Unassembled WGS sequence"/>
</dbReference>
<keyword evidence="3 12" id="KW-0808">Transferase</keyword>
<dbReference type="Pfam" id="PF08275">
    <property type="entry name" value="DNAG_N"/>
    <property type="match status" value="1"/>
</dbReference>
<evidence type="ECO:0000256" key="1">
    <source>
        <dbReference type="ARBA" id="ARBA00022478"/>
    </source>
</evidence>
<accession>A0A0N0IYD9</accession>
<dbReference type="InterPro" id="IPR006295">
    <property type="entry name" value="DNA_primase_DnaG"/>
</dbReference>
<evidence type="ECO:0000313" key="15">
    <source>
        <dbReference type="EMBL" id="KPE53061.1"/>
    </source>
</evidence>
<dbReference type="GO" id="GO:0008270">
    <property type="term" value="F:zinc ion binding"/>
    <property type="evidence" value="ECO:0007669"/>
    <property type="project" value="UniProtKB-KW"/>
</dbReference>
<dbReference type="PANTHER" id="PTHR30313">
    <property type="entry name" value="DNA PRIMASE"/>
    <property type="match status" value="1"/>
</dbReference>
<evidence type="ECO:0000256" key="3">
    <source>
        <dbReference type="ARBA" id="ARBA00022679"/>
    </source>
</evidence>
<keyword evidence="7" id="KW-0863">Zinc-finger</keyword>
<dbReference type="InterPro" id="IPR050219">
    <property type="entry name" value="DnaG_primase"/>
</dbReference>
<dbReference type="Pfam" id="PF01807">
    <property type="entry name" value="Zn_ribbon_DnaG"/>
    <property type="match status" value="1"/>
</dbReference>
<sequence>MISKQTIDKIFSTIRVEEIVGEYVQLKRAGSNFKGLSPFHDEKTPSFVVSASKQIWKDFSTGKGGTAISFLMEIENFTYPEALRHAAKKYGIEIEEDQREFSEEAKNAQSERDQLYKIHEVANAYFQDTLWDSEEGKSIGLSYFRERELKDDTIRKFQLGYSPEKKNAFTAYALEKGYTKEILEKSGLSIFPENTPAGVDRFRERVIFPIHSFSGRVLGFGARILKNNVKTAKYLNSPETEIYHKSNVLYGLNQSKQAISRKNVCLLVEGYMDVISLHMSGIENVVASSGTSLTTEQIKLIKRLTENVTILFDGDNAGIKASFRSIDMLLTEGMNIRVLLFPEGDDPDSFARKHPQEYVEKFIENEAMDFIDFKAEILLKDAGNDPIKKAEAIRNIVKSVSFVQNALKREVYLKEVSNKFGLSEQSLFNELDVQKQISQNQTQHAQQQKEKAVPKMEIVPLDEERGDPFLFDVLFMENKLVDHMLMFGDIVLKRRNEKNEEYQITVIEEILHHFEDEQYEFLVKSNEVIINEVKEGIQKDELRSGNFFVSFMDEEITSKVVDALMPLDDLENWASRNIYPPNYGDKIADQVRGDVLLHKYRYIDYLIKETAKELDQFSSTDETKYFELIKKITLLKQASMKLSEIIEYSPIKGIYGNRKK</sequence>
<keyword evidence="8 13" id="KW-0862">Zinc</keyword>
<dbReference type="HAMAP" id="MF_00974">
    <property type="entry name" value="DNA_primase_DnaG"/>
    <property type="match status" value="1"/>
</dbReference>
<comment type="caution">
    <text evidence="15">The sequence shown here is derived from an EMBL/GenBank/DDBJ whole genome shotgun (WGS) entry which is preliminary data.</text>
</comment>